<dbReference type="Gene3D" id="3.90.199.10">
    <property type="entry name" value="Topoisomerase II, domain 5"/>
    <property type="match status" value="2"/>
</dbReference>
<dbReference type="Gene3D" id="3.30.1360.40">
    <property type="match status" value="1"/>
</dbReference>
<name>A0A1W9NY46_UNCC3</name>
<evidence type="ECO:0000256" key="5">
    <source>
        <dbReference type="ARBA" id="ARBA00023125"/>
    </source>
</evidence>
<sequence length="672" mass="75403">MPKDNNKTQLIGTIKPTPISEEMKKSYLDYAMSVIVARAIPDVRDGLKPVQRRILFAMYRLGLLPGAAHKKSARIVGETIGKYHPHGDMAVYDALVRMAQEFSLRYPLVDGQGNFGSVDGDMPAAMRYTEARLAKITEELLADLDQNTVLFTPNFDASEKEPSVLPARLPNLFLNGADGIAVGMATKIPPHNLGEVVDALRFMIEEIKIIKQPDISAVKQQDDLPPHPQTETTKLLNQLLNTDQARQLPSRITEDLHSCAANFDLDSDVSVEDLMEFIKGPDFPTGGIIYDQKEIIQAYATGKGSIIMRGKAEIQEKGKGKHQIIITEIPYQQNKALLVAKIANLVKEKKLDDISDLRDESDRRGMRIVIELKASANPQKTLNRLYKFTSLQTAYHANMIALVRGEPRLFTLKTALVEYLKHRKEIIIRRSLFKLYQTLYRVHILEGLKIALDHLDAVIETIKKSKDTETAKTNLIKKFKLSNLQAQAILDMQLKRLAALERKKILDELKAKKDLINSLKTLLAAPKKIMEEISRELLELKEKFGDPRRTKVIKGRPGEITDEDLVKEQEVIVILSRAGYIKRVSTASFKTQGRGGKGVRTANLRQEDVNQEILSANTLDEILFFTNKGKVYSTKVYELPETSRTARGQAIVNIIPLEGNEEVTSVLTLAKG</sequence>
<reference evidence="10" key="1">
    <citation type="submission" date="2017-03" db="EMBL/GenBank/DDBJ databases">
        <title>Novel pathways for hydrocarbon cycling and metabolic interdependencies in hydrothermal sediment communities.</title>
        <authorList>
            <person name="Dombrowski N."/>
            <person name="Seitz K."/>
            <person name="Teske A."/>
            <person name="Baker B."/>
        </authorList>
    </citation>
    <scope>NUCLEOTIDE SEQUENCE [LARGE SCALE GENOMIC DNA]</scope>
</reference>
<dbReference type="GO" id="GO:0005737">
    <property type="term" value="C:cytoplasm"/>
    <property type="evidence" value="ECO:0007669"/>
    <property type="project" value="TreeGrafter"/>
</dbReference>
<dbReference type="InterPro" id="IPR006691">
    <property type="entry name" value="GyrA/parC_rep"/>
</dbReference>
<dbReference type="GO" id="GO:0003677">
    <property type="term" value="F:DNA binding"/>
    <property type="evidence" value="ECO:0007669"/>
    <property type="project" value="UniProtKB-UniRule"/>
</dbReference>
<proteinExistence type="inferred from homology"/>
<dbReference type="GO" id="GO:0003918">
    <property type="term" value="F:DNA topoisomerase type II (double strand cut, ATP-hydrolyzing) activity"/>
    <property type="evidence" value="ECO:0007669"/>
    <property type="project" value="UniProtKB-EC"/>
</dbReference>
<evidence type="ECO:0000256" key="2">
    <source>
        <dbReference type="ARBA" id="ARBA00008263"/>
    </source>
</evidence>
<dbReference type="GO" id="GO:0009330">
    <property type="term" value="C:DNA topoisomerase type II (double strand cut, ATP-hydrolyzing) complex"/>
    <property type="evidence" value="ECO:0007669"/>
    <property type="project" value="TreeGrafter"/>
</dbReference>
<dbReference type="InterPro" id="IPR013758">
    <property type="entry name" value="Topo_IIA_A/C_ab"/>
</dbReference>
<dbReference type="PANTHER" id="PTHR43493">
    <property type="entry name" value="DNA GYRASE/TOPOISOMERASE SUBUNIT A"/>
    <property type="match status" value="1"/>
</dbReference>
<keyword evidence="5 7" id="KW-0238">DNA-binding</keyword>
<dbReference type="Gene3D" id="1.10.268.10">
    <property type="entry name" value="Topoisomerase, domain 3"/>
    <property type="match status" value="1"/>
</dbReference>
<comment type="catalytic activity">
    <reaction evidence="1 7">
        <text>ATP-dependent breakage, passage and rejoining of double-stranded DNA.</text>
        <dbReference type="EC" id="5.6.2.2"/>
    </reaction>
</comment>
<dbReference type="Pfam" id="PF00521">
    <property type="entry name" value="DNA_topoisoIV"/>
    <property type="match status" value="2"/>
</dbReference>
<dbReference type="EC" id="5.6.2.2" evidence="3"/>
<dbReference type="EMBL" id="MZGJ01000013">
    <property type="protein sequence ID" value="OQX50930.1"/>
    <property type="molecule type" value="Genomic_DNA"/>
</dbReference>
<protein>
    <recommendedName>
        <fullName evidence="3">DNA topoisomerase (ATP-hydrolyzing)</fullName>
        <ecNumber evidence="3">5.6.2.2</ecNumber>
    </recommendedName>
</protein>
<dbReference type="Proteomes" id="UP000192520">
    <property type="component" value="Unassembled WGS sequence"/>
</dbReference>
<dbReference type="FunFam" id="3.30.1360.40:FF:000002">
    <property type="entry name" value="DNA gyrase subunit A"/>
    <property type="match status" value="1"/>
</dbReference>
<evidence type="ECO:0000256" key="3">
    <source>
        <dbReference type="ARBA" id="ARBA00012895"/>
    </source>
</evidence>
<dbReference type="SUPFAM" id="SSF101904">
    <property type="entry name" value="GyrA/ParC C-terminal domain-like"/>
    <property type="match status" value="1"/>
</dbReference>
<dbReference type="GO" id="GO:0006265">
    <property type="term" value="P:DNA topological change"/>
    <property type="evidence" value="ECO:0007669"/>
    <property type="project" value="UniProtKB-UniRule"/>
</dbReference>
<dbReference type="AlphaFoldDB" id="A0A1W9NY46"/>
<dbReference type="PROSITE" id="PS52040">
    <property type="entry name" value="TOPO_IIA"/>
    <property type="match status" value="1"/>
</dbReference>
<evidence type="ECO:0000313" key="10">
    <source>
        <dbReference type="Proteomes" id="UP000192520"/>
    </source>
</evidence>
<dbReference type="STRING" id="1968527.B5M47_02600"/>
<dbReference type="InterPro" id="IPR002205">
    <property type="entry name" value="Topo_IIA_dom_A"/>
</dbReference>
<dbReference type="FunFam" id="1.10.268.10:FF:000001">
    <property type="entry name" value="DNA gyrase subunit A"/>
    <property type="match status" value="1"/>
</dbReference>
<comment type="similarity">
    <text evidence="2">Belongs to the type II topoisomerase GyrA/ParC subunit family.</text>
</comment>
<gene>
    <name evidence="9" type="ORF">B5M47_02600</name>
</gene>
<feature type="active site" description="O-(5'-phospho-DNA)-tyrosine intermediate" evidence="7">
    <location>
        <position position="128"/>
    </location>
</feature>
<evidence type="ECO:0000256" key="7">
    <source>
        <dbReference type="PROSITE-ProRule" id="PRU01384"/>
    </source>
</evidence>
<feature type="domain" description="Topo IIA-type catalytic" evidence="8">
    <location>
        <begin position="40"/>
        <end position="565"/>
    </location>
</feature>
<dbReference type="InterPro" id="IPR013760">
    <property type="entry name" value="Topo_IIA-like_dom_sf"/>
</dbReference>
<dbReference type="PANTHER" id="PTHR43493:SF5">
    <property type="entry name" value="DNA GYRASE SUBUNIT A, CHLOROPLASTIC_MITOCHONDRIAL"/>
    <property type="match status" value="1"/>
</dbReference>
<evidence type="ECO:0000256" key="4">
    <source>
        <dbReference type="ARBA" id="ARBA00023029"/>
    </source>
</evidence>
<dbReference type="Gene3D" id="2.120.10.90">
    <property type="entry name" value="DNA gyrase/topoisomerase IV, subunit A, C-terminal"/>
    <property type="match status" value="1"/>
</dbReference>
<keyword evidence="4 7" id="KW-0799">Topoisomerase</keyword>
<evidence type="ECO:0000313" key="9">
    <source>
        <dbReference type="EMBL" id="OQX50930.1"/>
    </source>
</evidence>
<dbReference type="Pfam" id="PF03989">
    <property type="entry name" value="DNA_gyraseA_C"/>
    <property type="match status" value="2"/>
</dbReference>
<comment type="caution">
    <text evidence="9">The sequence shown here is derived from an EMBL/GenBank/DDBJ whole genome shotgun (WGS) entry which is preliminary data.</text>
</comment>
<organism evidence="9 10">
    <name type="scientific">candidate division CPR3 bacterium 4484_211</name>
    <dbReference type="NCBI Taxonomy" id="1968527"/>
    <lineage>
        <taxon>Bacteria</taxon>
        <taxon>Bacteria division CPR3</taxon>
    </lineage>
</organism>
<dbReference type="InterPro" id="IPR050220">
    <property type="entry name" value="Type_II_DNA_Topoisomerases"/>
</dbReference>
<keyword evidence="6 7" id="KW-0413">Isomerase</keyword>
<evidence type="ECO:0000256" key="1">
    <source>
        <dbReference type="ARBA" id="ARBA00000185"/>
    </source>
</evidence>
<evidence type="ECO:0000259" key="8">
    <source>
        <dbReference type="PROSITE" id="PS52040"/>
    </source>
</evidence>
<dbReference type="InterPro" id="IPR013757">
    <property type="entry name" value="Topo_IIA_A_a_sf"/>
</dbReference>
<dbReference type="GO" id="GO:0005524">
    <property type="term" value="F:ATP binding"/>
    <property type="evidence" value="ECO:0007669"/>
    <property type="project" value="InterPro"/>
</dbReference>
<dbReference type="CDD" id="cd00187">
    <property type="entry name" value="TOP4c"/>
    <property type="match status" value="1"/>
</dbReference>
<dbReference type="InterPro" id="IPR035516">
    <property type="entry name" value="Gyrase/topoIV_suA_C"/>
</dbReference>
<dbReference type="SMART" id="SM00434">
    <property type="entry name" value="TOP4c"/>
    <property type="match status" value="1"/>
</dbReference>
<evidence type="ECO:0000256" key="6">
    <source>
        <dbReference type="ARBA" id="ARBA00023235"/>
    </source>
</evidence>
<dbReference type="SUPFAM" id="SSF56719">
    <property type="entry name" value="Type II DNA topoisomerase"/>
    <property type="match status" value="1"/>
</dbReference>
<accession>A0A1W9NY46</accession>